<dbReference type="Proteomes" id="UP000028931">
    <property type="component" value="Chromosome"/>
</dbReference>
<evidence type="ECO:0000313" key="1">
    <source>
        <dbReference type="EMBL" id="AIL63065.1"/>
    </source>
</evidence>
<proteinExistence type="predicted"/>
<protein>
    <submittedName>
        <fullName evidence="1">Uncharacterized protein</fullName>
    </submittedName>
</protein>
<sequence length="127" mass="14324">MKLDKPAAIARRNLELGKPVLSSDNTLFAVLDSKRSLWWFDVPVKLVLRKGAADWVNLLLHTPETDELQHLKVPVNFLKAHLEKMEVRHPGKRRSTISLALSADRDSMLQDLRPGGESLSFAGFKQV</sequence>
<dbReference type="eggNOG" id="ENOG503358K">
    <property type="taxonomic scope" value="Bacteria"/>
</dbReference>
<dbReference type="KEGG" id="palk:PSAKL28_39150"/>
<name>A0A077FEZ5_9PSED</name>
<dbReference type="RefSeq" id="WP_038613634.1">
    <property type="nucleotide sequence ID" value="NZ_CP009048.1"/>
</dbReference>
<dbReference type="AlphaFoldDB" id="A0A077FEZ5"/>
<reference evidence="1 2" key="1">
    <citation type="submission" date="2014-07" db="EMBL/GenBank/DDBJ databases">
        <authorList>
            <person name="Lee K."/>
            <person name="Lim J.Y."/>
            <person name="Hwang I."/>
        </authorList>
    </citation>
    <scope>NUCLEOTIDE SEQUENCE [LARGE SCALE GENOMIC DNA]</scope>
    <source>
        <strain evidence="1 2">KL28</strain>
    </source>
</reference>
<organism evidence="1 2">
    <name type="scientific">Pseudomonas alkylphenolica</name>
    <dbReference type="NCBI Taxonomy" id="237609"/>
    <lineage>
        <taxon>Bacteria</taxon>
        <taxon>Pseudomonadati</taxon>
        <taxon>Pseudomonadota</taxon>
        <taxon>Gammaproteobacteria</taxon>
        <taxon>Pseudomonadales</taxon>
        <taxon>Pseudomonadaceae</taxon>
        <taxon>Pseudomonas</taxon>
    </lineage>
</organism>
<dbReference type="OrthoDB" id="6937842at2"/>
<accession>A0A077FEZ5</accession>
<dbReference type="EMBL" id="CP009048">
    <property type="protein sequence ID" value="AIL63065.1"/>
    <property type="molecule type" value="Genomic_DNA"/>
</dbReference>
<evidence type="ECO:0000313" key="2">
    <source>
        <dbReference type="Proteomes" id="UP000028931"/>
    </source>
</evidence>
<dbReference type="HOGENOM" id="CLU_132640_0_0_6"/>
<gene>
    <name evidence="1" type="ORF">PSAKL28_39150</name>
</gene>